<organism evidence="14 15">
    <name type="scientific">Reinekea marinisedimentorum</name>
    <dbReference type="NCBI Taxonomy" id="230495"/>
    <lineage>
        <taxon>Bacteria</taxon>
        <taxon>Pseudomonadati</taxon>
        <taxon>Pseudomonadota</taxon>
        <taxon>Gammaproteobacteria</taxon>
        <taxon>Oceanospirillales</taxon>
        <taxon>Saccharospirillaceae</taxon>
        <taxon>Reinekea</taxon>
    </lineage>
</organism>
<dbReference type="GO" id="GO:0005886">
    <property type="term" value="C:plasma membrane"/>
    <property type="evidence" value="ECO:0007669"/>
    <property type="project" value="UniProtKB-SubCell"/>
</dbReference>
<evidence type="ECO:0000256" key="2">
    <source>
        <dbReference type="ARBA" id="ARBA00004429"/>
    </source>
</evidence>
<protein>
    <recommendedName>
        <fullName evidence="4 12">Heme exporter protein B</fullName>
    </recommendedName>
</protein>
<evidence type="ECO:0000256" key="12">
    <source>
        <dbReference type="PIRNR" id="PIRNR002764"/>
    </source>
</evidence>
<keyword evidence="11 12" id="KW-0472">Membrane</keyword>
<accession>A0A4R3I5W4</accession>
<comment type="similarity">
    <text evidence="3 12">Belongs to the CcmB/CycW/HelB family.</text>
</comment>
<evidence type="ECO:0000256" key="8">
    <source>
        <dbReference type="ARBA" id="ARBA00022692"/>
    </source>
</evidence>
<evidence type="ECO:0000313" key="14">
    <source>
        <dbReference type="EMBL" id="TCS41418.1"/>
    </source>
</evidence>
<dbReference type="PANTHER" id="PTHR30070">
    <property type="entry name" value="HEME EXPORTER PROTEIN B"/>
    <property type="match status" value="1"/>
</dbReference>
<evidence type="ECO:0000313" key="15">
    <source>
        <dbReference type="Proteomes" id="UP000295793"/>
    </source>
</evidence>
<dbReference type="GO" id="GO:0017004">
    <property type="term" value="P:cytochrome complex assembly"/>
    <property type="evidence" value="ECO:0007669"/>
    <property type="project" value="UniProtKB-KW"/>
</dbReference>
<feature type="transmembrane region" description="Helical" evidence="13">
    <location>
        <begin position="21"/>
        <end position="42"/>
    </location>
</feature>
<evidence type="ECO:0000256" key="3">
    <source>
        <dbReference type="ARBA" id="ARBA00010544"/>
    </source>
</evidence>
<keyword evidence="7 12" id="KW-0997">Cell inner membrane</keyword>
<dbReference type="PANTHER" id="PTHR30070:SF1">
    <property type="entry name" value="CYTOCHROME C BIOGENESIS B-RELATED"/>
    <property type="match status" value="1"/>
</dbReference>
<comment type="subcellular location">
    <subcellularLocation>
        <location evidence="2">Cell inner membrane</location>
        <topology evidence="2">Multi-pass membrane protein</topology>
    </subcellularLocation>
</comment>
<dbReference type="InterPro" id="IPR003544">
    <property type="entry name" value="Cyt_c_biogenesis_CcmB"/>
</dbReference>
<comment type="caution">
    <text evidence="14">The sequence shown here is derived from an EMBL/GenBank/DDBJ whole genome shotgun (WGS) entry which is preliminary data.</text>
</comment>
<feature type="transmembrane region" description="Helical" evidence="13">
    <location>
        <begin position="54"/>
        <end position="72"/>
    </location>
</feature>
<sequence>MIKLVQHTLQRELTLAYRRRADLLNPLFFFVLVVSLFPMGITTDLDKLTEMSGGVLWVCALLASLLSLDLMFRNDFEDGSLEQMLLSSAPPQVIVLCKIFCHWLVTGVPLTLLSPLLSIMLALPGHALPVLMASLLLGTFSLSLIGSIGAALTVGLRKGGLLLTILIMPVLVPVLIFGTSTVQAIVLGLAWPGYLAFLGAFTAGAFALAPWLTVAALKVSVCD</sequence>
<keyword evidence="8 13" id="KW-0812">Transmembrane</keyword>
<feature type="transmembrane region" description="Helical" evidence="13">
    <location>
        <begin position="161"/>
        <end position="188"/>
    </location>
</feature>
<evidence type="ECO:0000256" key="13">
    <source>
        <dbReference type="SAM" id="Phobius"/>
    </source>
</evidence>
<evidence type="ECO:0000256" key="10">
    <source>
        <dbReference type="ARBA" id="ARBA00022989"/>
    </source>
</evidence>
<evidence type="ECO:0000256" key="11">
    <source>
        <dbReference type="ARBA" id="ARBA00023136"/>
    </source>
</evidence>
<evidence type="ECO:0000256" key="4">
    <source>
        <dbReference type="ARBA" id="ARBA00016452"/>
    </source>
</evidence>
<keyword evidence="15" id="KW-1185">Reference proteome</keyword>
<dbReference type="AlphaFoldDB" id="A0A4R3I5W4"/>
<keyword evidence="10 13" id="KW-1133">Transmembrane helix</keyword>
<dbReference type="PIRSF" id="PIRSF002764">
    <property type="entry name" value="CcmB"/>
    <property type="match status" value="1"/>
</dbReference>
<dbReference type="PRINTS" id="PR01414">
    <property type="entry name" value="CCMBBIOGNSIS"/>
</dbReference>
<keyword evidence="6 12" id="KW-1003">Cell membrane</keyword>
<evidence type="ECO:0000256" key="9">
    <source>
        <dbReference type="ARBA" id="ARBA00022748"/>
    </source>
</evidence>
<dbReference type="InterPro" id="IPR026031">
    <property type="entry name" value="Cyt_c_CcmB_bac"/>
</dbReference>
<evidence type="ECO:0000256" key="1">
    <source>
        <dbReference type="ARBA" id="ARBA00002442"/>
    </source>
</evidence>
<dbReference type="Proteomes" id="UP000295793">
    <property type="component" value="Unassembled WGS sequence"/>
</dbReference>
<dbReference type="RefSeq" id="WP_132701389.1">
    <property type="nucleotide sequence ID" value="NZ_SLZR01000006.1"/>
</dbReference>
<feature type="transmembrane region" description="Helical" evidence="13">
    <location>
        <begin position="93"/>
        <end position="121"/>
    </location>
</feature>
<evidence type="ECO:0000256" key="7">
    <source>
        <dbReference type="ARBA" id="ARBA00022519"/>
    </source>
</evidence>
<reference evidence="14 15" key="1">
    <citation type="submission" date="2019-03" db="EMBL/GenBank/DDBJ databases">
        <title>Genomic Encyclopedia of Archaeal and Bacterial Type Strains, Phase II (KMG-II): from individual species to whole genera.</title>
        <authorList>
            <person name="Goeker M."/>
        </authorList>
    </citation>
    <scope>NUCLEOTIDE SEQUENCE [LARGE SCALE GENOMIC DNA]</scope>
    <source>
        <strain evidence="14 15">DSM 15388</strain>
    </source>
</reference>
<dbReference type="Pfam" id="PF03379">
    <property type="entry name" value="CcmB"/>
    <property type="match status" value="1"/>
</dbReference>
<dbReference type="NCBIfam" id="TIGR01190">
    <property type="entry name" value="ccmB"/>
    <property type="match status" value="1"/>
</dbReference>
<dbReference type="OrthoDB" id="9799895at2"/>
<gene>
    <name evidence="14" type="ORF">BCF53_106149</name>
</gene>
<keyword evidence="5 12" id="KW-0813">Transport</keyword>
<feature type="transmembrane region" description="Helical" evidence="13">
    <location>
        <begin position="127"/>
        <end position="154"/>
    </location>
</feature>
<proteinExistence type="inferred from homology"/>
<dbReference type="GO" id="GO:1903607">
    <property type="term" value="P:cytochrome c biosynthetic process"/>
    <property type="evidence" value="ECO:0007669"/>
    <property type="project" value="TreeGrafter"/>
</dbReference>
<keyword evidence="9 12" id="KW-0201">Cytochrome c-type biogenesis</keyword>
<comment type="function">
    <text evidence="1 12">Required for the export of heme to the periplasm for the biogenesis of c-type cytochromes.</text>
</comment>
<feature type="transmembrane region" description="Helical" evidence="13">
    <location>
        <begin position="194"/>
        <end position="217"/>
    </location>
</feature>
<dbReference type="GO" id="GO:0015232">
    <property type="term" value="F:heme transmembrane transporter activity"/>
    <property type="evidence" value="ECO:0007669"/>
    <property type="project" value="InterPro"/>
</dbReference>
<dbReference type="EMBL" id="SLZR01000006">
    <property type="protein sequence ID" value="TCS41418.1"/>
    <property type="molecule type" value="Genomic_DNA"/>
</dbReference>
<name>A0A4R3I5W4_9GAMM</name>
<evidence type="ECO:0000256" key="6">
    <source>
        <dbReference type="ARBA" id="ARBA00022475"/>
    </source>
</evidence>
<evidence type="ECO:0000256" key="5">
    <source>
        <dbReference type="ARBA" id="ARBA00022448"/>
    </source>
</evidence>